<evidence type="ECO:0000313" key="15">
    <source>
        <dbReference type="EMBL" id="MBD8497792.1"/>
    </source>
</evidence>
<keyword evidence="5" id="KW-0808">Transferase</keyword>
<dbReference type="PANTHER" id="PTHR45453">
    <property type="entry name" value="PHOSPHATE REGULON SENSOR PROTEIN PHOR"/>
    <property type="match status" value="1"/>
</dbReference>
<dbReference type="Proteomes" id="UP000634529">
    <property type="component" value="Unassembled WGS sequence"/>
</dbReference>
<dbReference type="SUPFAM" id="SSF55874">
    <property type="entry name" value="ATPase domain of HSP90 chaperone/DNA topoisomerase II/histidine kinase"/>
    <property type="match status" value="1"/>
</dbReference>
<evidence type="ECO:0000313" key="16">
    <source>
        <dbReference type="Proteomes" id="UP000634529"/>
    </source>
</evidence>
<reference evidence="15 16" key="1">
    <citation type="submission" date="2020-09" db="EMBL/GenBank/DDBJ databases">
        <title>Paenibacillus sp. CAU 1523 isolated from sand of Haeundae Beach.</title>
        <authorList>
            <person name="Kim W."/>
        </authorList>
    </citation>
    <scope>NUCLEOTIDE SEQUENCE [LARGE SCALE GENOMIC DNA]</scope>
    <source>
        <strain evidence="15 16">CAU 1523</strain>
    </source>
</reference>
<accession>A0ABR9AUI0</accession>
<evidence type="ECO:0000259" key="14">
    <source>
        <dbReference type="PROSITE" id="PS50109"/>
    </source>
</evidence>
<keyword evidence="6 13" id="KW-0812">Transmembrane</keyword>
<keyword evidence="16" id="KW-1185">Reference proteome</keyword>
<evidence type="ECO:0000256" key="6">
    <source>
        <dbReference type="ARBA" id="ARBA00022692"/>
    </source>
</evidence>
<dbReference type="PRINTS" id="PR00344">
    <property type="entry name" value="BCTRLSENSOR"/>
</dbReference>
<evidence type="ECO:0000256" key="8">
    <source>
        <dbReference type="ARBA" id="ARBA00022777"/>
    </source>
</evidence>
<evidence type="ECO:0000256" key="5">
    <source>
        <dbReference type="ARBA" id="ARBA00022679"/>
    </source>
</evidence>
<feature type="transmembrane region" description="Helical" evidence="13">
    <location>
        <begin position="44"/>
        <end position="64"/>
    </location>
</feature>
<name>A0ABR9AUI0_9BACL</name>
<dbReference type="EC" id="2.7.13.3" evidence="3"/>
<keyword evidence="7" id="KW-0547">Nucleotide-binding</keyword>
<organism evidence="15 16">
    <name type="scientific">Paenibacillus arenosi</name>
    <dbReference type="NCBI Taxonomy" id="2774142"/>
    <lineage>
        <taxon>Bacteria</taxon>
        <taxon>Bacillati</taxon>
        <taxon>Bacillota</taxon>
        <taxon>Bacilli</taxon>
        <taxon>Bacillales</taxon>
        <taxon>Paenibacillaceae</taxon>
        <taxon>Paenibacillus</taxon>
    </lineage>
</organism>
<evidence type="ECO:0000256" key="3">
    <source>
        <dbReference type="ARBA" id="ARBA00012438"/>
    </source>
</evidence>
<keyword evidence="4" id="KW-1003">Cell membrane</keyword>
<dbReference type="InterPro" id="IPR004358">
    <property type="entry name" value="Sig_transdc_His_kin-like_C"/>
</dbReference>
<keyword evidence="9" id="KW-0067">ATP-binding</keyword>
<dbReference type="Pfam" id="PF02518">
    <property type="entry name" value="HATPase_c"/>
    <property type="match status" value="1"/>
</dbReference>
<dbReference type="SMART" id="SM00387">
    <property type="entry name" value="HATPase_c"/>
    <property type="match status" value="1"/>
</dbReference>
<evidence type="ECO:0000256" key="2">
    <source>
        <dbReference type="ARBA" id="ARBA00004651"/>
    </source>
</evidence>
<dbReference type="RefSeq" id="WP_192024169.1">
    <property type="nucleotide sequence ID" value="NZ_JACYTN010000002.1"/>
</dbReference>
<feature type="transmembrane region" description="Helical" evidence="13">
    <location>
        <begin position="12"/>
        <end position="32"/>
    </location>
</feature>
<evidence type="ECO:0000256" key="13">
    <source>
        <dbReference type="SAM" id="Phobius"/>
    </source>
</evidence>
<dbReference type="EMBL" id="JACYTN010000002">
    <property type="protein sequence ID" value="MBD8497792.1"/>
    <property type="molecule type" value="Genomic_DNA"/>
</dbReference>
<sequence>MTFWKYVKDRFLLVTAWMLSLMMSLIVVHFDMQIGARVIRSSSLVYVFVLGVFIVGVGIIYDYLRQREWYKEINYARIHENDNEFSLCLQNPVTEEQQVMYQLLQRQYSAFTDQMMLMRQQREQHVHFTNQWVHHMKTPVSVLHLITQQPAQRMNEEEARALLANVSEETDRLTGGLELMLHTARLDKFELDLHVSQVSLHHDIRQVINQHKKMFIRYRIFPKVLGEDKLVESDSKWLSFIVTQLVTNAIKYSKDKEGAKSLHFEIEMAENDDTVWLHVIDEGIGIAPHDIPRVFEAFFTGENGRKEGDATGMGLYLVKQVCNRLGHRIQITSEIGVGTKVSIGFESRTIHKGLL</sequence>
<dbReference type="InterPro" id="IPR003594">
    <property type="entry name" value="HATPase_dom"/>
</dbReference>
<comment type="caution">
    <text evidence="15">The sequence shown here is derived from an EMBL/GenBank/DDBJ whole genome shotgun (WGS) entry which is preliminary data.</text>
</comment>
<dbReference type="InterPro" id="IPR036890">
    <property type="entry name" value="HATPase_C_sf"/>
</dbReference>
<evidence type="ECO:0000256" key="12">
    <source>
        <dbReference type="ARBA" id="ARBA00023136"/>
    </source>
</evidence>
<gene>
    <name evidence="15" type="ORF">IFO66_05665</name>
</gene>
<dbReference type="Gene3D" id="3.30.565.10">
    <property type="entry name" value="Histidine kinase-like ATPase, C-terminal domain"/>
    <property type="match status" value="1"/>
</dbReference>
<evidence type="ECO:0000256" key="9">
    <source>
        <dbReference type="ARBA" id="ARBA00022840"/>
    </source>
</evidence>
<keyword evidence="10 13" id="KW-1133">Transmembrane helix</keyword>
<evidence type="ECO:0000256" key="11">
    <source>
        <dbReference type="ARBA" id="ARBA00023012"/>
    </source>
</evidence>
<evidence type="ECO:0000256" key="7">
    <source>
        <dbReference type="ARBA" id="ARBA00022741"/>
    </source>
</evidence>
<keyword evidence="11" id="KW-0902">Two-component regulatory system</keyword>
<feature type="domain" description="Histidine kinase" evidence="14">
    <location>
        <begin position="131"/>
        <end position="349"/>
    </location>
</feature>
<keyword evidence="8 15" id="KW-0418">Kinase</keyword>
<protein>
    <recommendedName>
        <fullName evidence="3">histidine kinase</fullName>
        <ecNumber evidence="3">2.7.13.3</ecNumber>
    </recommendedName>
</protein>
<dbReference type="PANTHER" id="PTHR45453:SF2">
    <property type="entry name" value="HISTIDINE KINASE"/>
    <property type="match status" value="1"/>
</dbReference>
<dbReference type="InterPro" id="IPR050351">
    <property type="entry name" value="BphY/WalK/GraS-like"/>
</dbReference>
<comment type="subcellular location">
    <subcellularLocation>
        <location evidence="2">Cell membrane</location>
        <topology evidence="2">Multi-pass membrane protein</topology>
    </subcellularLocation>
</comment>
<comment type="catalytic activity">
    <reaction evidence="1">
        <text>ATP + protein L-histidine = ADP + protein N-phospho-L-histidine.</text>
        <dbReference type="EC" id="2.7.13.3"/>
    </reaction>
</comment>
<evidence type="ECO:0000256" key="4">
    <source>
        <dbReference type="ARBA" id="ARBA00022475"/>
    </source>
</evidence>
<proteinExistence type="predicted"/>
<dbReference type="GO" id="GO:0016301">
    <property type="term" value="F:kinase activity"/>
    <property type="evidence" value="ECO:0007669"/>
    <property type="project" value="UniProtKB-KW"/>
</dbReference>
<dbReference type="InterPro" id="IPR005467">
    <property type="entry name" value="His_kinase_dom"/>
</dbReference>
<evidence type="ECO:0000256" key="10">
    <source>
        <dbReference type="ARBA" id="ARBA00022989"/>
    </source>
</evidence>
<keyword evidence="12 13" id="KW-0472">Membrane</keyword>
<dbReference type="PROSITE" id="PS50109">
    <property type="entry name" value="HIS_KIN"/>
    <property type="match status" value="1"/>
</dbReference>
<evidence type="ECO:0000256" key="1">
    <source>
        <dbReference type="ARBA" id="ARBA00000085"/>
    </source>
</evidence>